<organism evidence="3 4">
    <name type="scientific">Arabidopsis thaliana x Arabidopsis arenosa</name>
    <dbReference type="NCBI Taxonomy" id="1240361"/>
    <lineage>
        <taxon>Eukaryota</taxon>
        <taxon>Viridiplantae</taxon>
        <taxon>Streptophyta</taxon>
        <taxon>Embryophyta</taxon>
        <taxon>Tracheophyta</taxon>
        <taxon>Spermatophyta</taxon>
        <taxon>Magnoliopsida</taxon>
        <taxon>eudicotyledons</taxon>
        <taxon>Gunneridae</taxon>
        <taxon>Pentapetalae</taxon>
        <taxon>rosids</taxon>
        <taxon>malvids</taxon>
        <taxon>Brassicales</taxon>
        <taxon>Brassicaceae</taxon>
        <taxon>Camelineae</taxon>
        <taxon>Arabidopsis</taxon>
    </lineage>
</organism>
<dbReference type="Pfam" id="PF00646">
    <property type="entry name" value="F-box"/>
    <property type="match status" value="1"/>
</dbReference>
<dbReference type="SMART" id="SM00256">
    <property type="entry name" value="FBOX"/>
    <property type="match status" value="1"/>
</dbReference>
<comment type="caution">
    <text evidence="3">The sequence shown here is derived from an EMBL/GenBank/DDBJ whole genome shotgun (WGS) entry which is preliminary data.</text>
</comment>
<dbReference type="InterPro" id="IPR000157">
    <property type="entry name" value="TIR_dom"/>
</dbReference>
<dbReference type="GO" id="GO:0007165">
    <property type="term" value="P:signal transduction"/>
    <property type="evidence" value="ECO:0007669"/>
    <property type="project" value="InterPro"/>
</dbReference>
<dbReference type="EMBL" id="JAEFBK010000013">
    <property type="protein sequence ID" value="KAG7532636.1"/>
    <property type="molecule type" value="Genomic_DNA"/>
</dbReference>
<dbReference type="PROSITE" id="PS50104">
    <property type="entry name" value="TIR"/>
    <property type="match status" value="1"/>
</dbReference>
<dbReference type="SMART" id="SM00255">
    <property type="entry name" value="TIR"/>
    <property type="match status" value="1"/>
</dbReference>
<evidence type="ECO:0000313" key="4">
    <source>
        <dbReference type="Proteomes" id="UP000694240"/>
    </source>
</evidence>
<evidence type="ECO:0000313" key="3">
    <source>
        <dbReference type="EMBL" id="KAG7532636.1"/>
    </source>
</evidence>
<dbReference type="Pfam" id="PF01582">
    <property type="entry name" value="TIR"/>
    <property type="match status" value="1"/>
</dbReference>
<dbReference type="AlphaFoldDB" id="A0A8T1XDR2"/>
<evidence type="ECO:0000259" key="1">
    <source>
        <dbReference type="PROSITE" id="PS50104"/>
    </source>
</evidence>
<dbReference type="CDD" id="cd22162">
    <property type="entry name" value="F-box_AtSKIP3-like"/>
    <property type="match status" value="1"/>
</dbReference>
<keyword evidence="3" id="KW-0675">Receptor</keyword>
<dbReference type="Pfam" id="PF00931">
    <property type="entry name" value="NB-ARC"/>
    <property type="match status" value="1"/>
</dbReference>
<reference evidence="3 4" key="1">
    <citation type="submission" date="2020-12" db="EMBL/GenBank/DDBJ databases">
        <title>Concerted genomic and epigenomic changes stabilize Arabidopsis allopolyploids.</title>
        <authorList>
            <person name="Chen Z."/>
        </authorList>
    </citation>
    <scope>NUCLEOTIDE SEQUENCE [LARGE SCALE GENOMIC DNA]</scope>
    <source>
        <strain evidence="3">Allo738</strain>
        <tissue evidence="3">Leaf</tissue>
    </source>
</reference>
<dbReference type="PROSITE" id="PS50181">
    <property type="entry name" value="FBOX"/>
    <property type="match status" value="1"/>
</dbReference>
<feature type="domain" description="TIR" evidence="1">
    <location>
        <begin position="1"/>
        <end position="150"/>
    </location>
</feature>
<protein>
    <submittedName>
        <fullName evidence="3">Toll/interleukin-1 receptor homology (TIR) domain</fullName>
    </submittedName>
</protein>
<dbReference type="FunFam" id="1.20.1280.50:FF:000112">
    <property type="entry name" value="F-box protein PP2-B1"/>
    <property type="match status" value="1"/>
</dbReference>
<keyword evidence="4" id="KW-1185">Reference proteome</keyword>
<dbReference type="PANTHER" id="PTHR32278:SF119">
    <property type="entry name" value="F-BOX PROTEIN PP2-B10-RELATED"/>
    <property type="match status" value="1"/>
</dbReference>
<dbReference type="GO" id="GO:0043531">
    <property type="term" value="F:ADP binding"/>
    <property type="evidence" value="ECO:0007669"/>
    <property type="project" value="InterPro"/>
</dbReference>
<dbReference type="PANTHER" id="PTHR32278">
    <property type="entry name" value="F-BOX DOMAIN-CONTAINING PROTEIN"/>
    <property type="match status" value="1"/>
</dbReference>
<dbReference type="InterPro" id="IPR002182">
    <property type="entry name" value="NB-ARC"/>
</dbReference>
<sequence length="892" mass="100744">MDKNEETKLSDNIIYNKNDSSVSSFISHLITAFNCRGIKLFSGICLVIFSRDYASSVSCLENLAKHLESSCCDKKSYEVVPVFYGVSRSDVRQQSGPFSDAFTELERSYPADKVTRLRWALAKIAELKGHEYDEEFSEESEVVEEISEAIFEILNPTEEIGIHSRQLDIENLLCKQPWGLRTIGIFGKPGIGKTIMARAVFRRMSGGYDATYFVKDFHTKHSEKRLEPLPSDFFCLTPMEEFDLNNSGSEPCHRRKRVLVVLDDVQNAQDAMSFLGAVDQFAPGSLIIITSRDKSVLEKCQMNEIYELKGLSDEDALKLLTRCAFGSGVIEQNLLDLSMRVIESSDGNPSTLISYAEELKGKKMTEMESALLKICHDAQDRQTRFEGPMHIIDVCINTSKNTTFCLISCGNDYEHAVLDTRDTNQKESIMRASHIYLSDAQNLSEFDHKSCVPESVPSDLMDSRMDHDPAVQSLPQHIHRKPPVIYQGFACQFHKLKLWGFGGYYKSFSMLKRIKLGHLVTLVEVDEISEACHLEKIDLQDCTSLESIPSTDKLEHLQVFNLSGCNGIKRFPDVVRTIRELNLEGTGIREIRSETTQYSKLFPLTSPAMWQTNGEDGGKKVASFNSLPEDCISNIISFTSPLDACVVASVSRLFEAAAKSDTVWEKFLPLDCESLVPGSRDFSLKKELYFALCGDPVLIDDGKMSFWLDKANGKKCIMLLAENLSIIWGENIAHWHWIRIPEARFGKVAELVSVCWFKICGRMNTCILSPETRYSAYIVFKKEDDCSGFKDVAIEAAVGVVGHEPSRRSICFDERFFRGEKGISNRVKPEKRRDGWMEIELGEFFTEGEMYSDEIEISALETKLLNWKRGLIILGIEIRPAKIKVISAKDIG</sequence>
<accession>A0A8T1XDR2</accession>
<evidence type="ECO:0000259" key="2">
    <source>
        <dbReference type="PROSITE" id="PS50181"/>
    </source>
</evidence>
<dbReference type="Pfam" id="PF14299">
    <property type="entry name" value="PP2"/>
    <property type="match status" value="1"/>
</dbReference>
<name>A0A8T1XDR2_9BRAS</name>
<proteinExistence type="predicted"/>
<gene>
    <name evidence="3" type="ORF">ISN45_Aa08g003020</name>
</gene>
<dbReference type="InterPro" id="IPR025886">
    <property type="entry name" value="PP2-like"/>
</dbReference>
<feature type="domain" description="F-box" evidence="2">
    <location>
        <begin position="621"/>
        <end position="667"/>
    </location>
</feature>
<dbReference type="Proteomes" id="UP000694240">
    <property type="component" value="Chromosome 13"/>
</dbReference>
<dbReference type="InterPro" id="IPR001810">
    <property type="entry name" value="F-box_dom"/>
</dbReference>